<keyword evidence="3" id="KW-1185">Reference proteome</keyword>
<organism evidence="4">
    <name type="scientific">Gongylonema pulchrum</name>
    <dbReference type="NCBI Taxonomy" id="637853"/>
    <lineage>
        <taxon>Eukaryota</taxon>
        <taxon>Metazoa</taxon>
        <taxon>Ecdysozoa</taxon>
        <taxon>Nematoda</taxon>
        <taxon>Chromadorea</taxon>
        <taxon>Rhabditida</taxon>
        <taxon>Spirurina</taxon>
        <taxon>Spiruromorpha</taxon>
        <taxon>Spiruroidea</taxon>
        <taxon>Gongylonematidae</taxon>
        <taxon>Gongylonema</taxon>
    </lineage>
</organism>
<reference evidence="2 3" key="2">
    <citation type="submission" date="2018-11" db="EMBL/GenBank/DDBJ databases">
        <authorList>
            <consortium name="Pathogen Informatics"/>
        </authorList>
    </citation>
    <scope>NUCLEOTIDE SEQUENCE [LARGE SCALE GENOMIC DNA]</scope>
</reference>
<dbReference type="EMBL" id="UYRT01082621">
    <property type="protein sequence ID" value="VDN26237.1"/>
    <property type="molecule type" value="Genomic_DNA"/>
</dbReference>
<gene>
    <name evidence="2" type="ORF">GPUH_LOCUS15562</name>
</gene>
<proteinExistence type="predicted"/>
<sequence length="243" mass="28160">MAITSPTKTNGTCIVFTFPSANRQPLRVPSLLVPLKAPQHSPPIEKFVGPRMLKIRRHKMIKHKRRKRYDRDYFKYQKYHRKKKEKAENLFRERMQKMMDEYRTFDPEQYVKDIIARAKQDVTKDVAPSGRRKYPHWSTVITLEELYGLPPSDYIDKNAGLPGEEDRDKIRQLKKDYEERYRGFLTRTNSTNPVKTNLISDNSQDCVAGDSSDKLLNEVEKAAEGGARHETSGSLEPGDKTGS</sequence>
<dbReference type="OrthoDB" id="5837974at2759"/>
<evidence type="ECO:0000313" key="3">
    <source>
        <dbReference type="Proteomes" id="UP000271098"/>
    </source>
</evidence>
<accession>A0A183E3M1</accession>
<evidence type="ECO:0000313" key="2">
    <source>
        <dbReference type="EMBL" id="VDN26237.1"/>
    </source>
</evidence>
<dbReference type="WBParaSite" id="GPUH_0001558301-mRNA-1">
    <property type="protein sequence ID" value="GPUH_0001558301-mRNA-1"/>
    <property type="gene ID" value="GPUH_0001558301"/>
</dbReference>
<protein>
    <submittedName>
        <fullName evidence="4">Ribosomal_L18_c domain-containing protein</fullName>
    </submittedName>
</protein>
<dbReference type="AlphaFoldDB" id="A0A183E3M1"/>
<reference evidence="4" key="1">
    <citation type="submission" date="2016-06" db="UniProtKB">
        <authorList>
            <consortium name="WormBaseParasite"/>
        </authorList>
    </citation>
    <scope>IDENTIFICATION</scope>
</reference>
<name>A0A183E3M1_9BILA</name>
<evidence type="ECO:0000256" key="1">
    <source>
        <dbReference type="SAM" id="MobiDB-lite"/>
    </source>
</evidence>
<dbReference type="Proteomes" id="UP000271098">
    <property type="component" value="Unassembled WGS sequence"/>
</dbReference>
<feature type="region of interest" description="Disordered" evidence="1">
    <location>
        <begin position="221"/>
        <end position="243"/>
    </location>
</feature>
<evidence type="ECO:0000313" key="4">
    <source>
        <dbReference type="WBParaSite" id="GPUH_0001558301-mRNA-1"/>
    </source>
</evidence>